<dbReference type="Proteomes" id="UP001164064">
    <property type="component" value="Chromosome"/>
</dbReference>
<proteinExistence type="predicted"/>
<name>A0AA46NX76_9GAMM</name>
<protein>
    <submittedName>
        <fullName evidence="1">Uncharacterized protein</fullName>
    </submittedName>
</protein>
<dbReference type="RefSeq" id="WP_263513100.1">
    <property type="nucleotide sequence ID" value="NZ_CP089051.1"/>
</dbReference>
<dbReference type="AlphaFoldDB" id="A0AA46NX76"/>
<organism evidence="1 2">
    <name type="scientific">Acinetobacter ursingii</name>
    <dbReference type="NCBI Taxonomy" id="108980"/>
    <lineage>
        <taxon>Bacteria</taxon>
        <taxon>Pseudomonadati</taxon>
        <taxon>Pseudomonadota</taxon>
        <taxon>Gammaproteobacteria</taxon>
        <taxon>Moraxellales</taxon>
        <taxon>Moraxellaceae</taxon>
        <taxon>Acinetobacter</taxon>
    </lineage>
</organism>
<sequence>MAVAEQTPYKEYIANGVTNSFPLEFDCDDQDHLIVTVNDIEPENGQWSLINGAVVFGSAPANQAKIIIQRNTPLERNTDYQTYNNSFRPQPVNKDLDRIWWKLQELWFQITLIWAYTRSGFLNLQNQINELIHDTASKVSELWVALNQEITDRKTEDSKIRAWVIVLLNNIVDSGLVSAIAVSHVSSIDDLNALITWHGRAVHVDSYHFGLDKGGGLFIYDATRFLENDGGVCINGWVRQLENNVLNPFMFGAYGDFVPNASEVISRKSGHDDSEAFKKMYNMNKYTIFTNISKLPPKNVAEYTFEWGNAMFYIENSLPIRSYQFTDCKGGKIFFNPVGNKDLFTTPRQEMADAYKVSTGWNTQTICFGTFKNGVIVGNVSRTSTVHARKCFDGGNWYKCILENMLIERFAIGVHIYPLDTSAWTGGERIGNFYENELNNLTVHECITGVINSGNVTQATNLTIGGGYIVGKDYTNKINYLLMNGGAGFSCNGFNIAPSSDQGSSRALIYDGCLGSYYSGGYTEWFNTFFELDMQDRMGSFKLDASHIFKYSEHCLIKFSDGCYSKFDYSTMSRSVPNRFKDGRKYNNYLNTLGFGVGSSSDLITNFFKYCPQYDFKYGMYGVSSIPSNLIYDVKRFEEIDTGFTSKYGIRLINPTNSEMNLYLPLNNQSTQAKLVCLYRDIKNFDFSCFKSNVLGFNGTNARISTGELIVDYGNGWKLAVLEVTSELSRNGNFSITLPPNSQVEIEHIGAYANGYPFMPTYVDYQPLVNTALLEGAVNTNSGGTFDIGDITRAIANVASGTIDGSVSDNVVMSGGVYSSRYPGSENITLTANGNEVDLSETLTLQRLGVGAYVDIQQSGQRKKYTVVGRKFINNEFSKVLKFKGSVDLVSGYVVFYTDYMQKPVFRQLQYYTNNYLKRSVPYEGVVVAQNSITTTNISLDGAAMGGTAIVSVSPALGSDSRVWAEVTLPNQITVYHQNLTTNNISTPSGMVMTVKTL</sequence>
<gene>
    <name evidence="1" type="ORF">LSO60_05865</name>
</gene>
<reference evidence="1" key="1">
    <citation type="journal article" date="2022" name="J Glob Antimicrob Resist">
        <title>Comparative analysis of IMP-4- and OXA-58-containing plasmids of three carbapenemase-producing Acinetobacter ursingii strains in the Netherlands.</title>
        <authorList>
            <person name="Hendrickx A.P.A."/>
            <person name="Schade R.P."/>
            <person name="Landman F."/>
            <person name="Bosch T."/>
            <person name="Schouls L.M."/>
            <person name="van Dijk K."/>
        </authorList>
    </citation>
    <scope>NUCLEOTIDE SEQUENCE</scope>
    <source>
        <strain evidence="1">RIVM_C010559</strain>
    </source>
</reference>
<accession>A0AA46NX76</accession>
<dbReference type="EMBL" id="CP089051">
    <property type="protein sequence ID" value="UYF72786.1"/>
    <property type="molecule type" value="Genomic_DNA"/>
</dbReference>
<evidence type="ECO:0000313" key="2">
    <source>
        <dbReference type="Proteomes" id="UP001164064"/>
    </source>
</evidence>
<evidence type="ECO:0000313" key="1">
    <source>
        <dbReference type="EMBL" id="UYF72786.1"/>
    </source>
</evidence>